<feature type="compositionally biased region" description="Basic and acidic residues" evidence="1">
    <location>
        <begin position="718"/>
        <end position="728"/>
    </location>
</feature>
<feature type="compositionally biased region" description="Basic residues" evidence="1">
    <location>
        <begin position="668"/>
        <end position="696"/>
    </location>
</feature>
<feature type="compositionally biased region" description="Basic residues" evidence="1">
    <location>
        <begin position="703"/>
        <end position="717"/>
    </location>
</feature>
<name>A0A5B8IQ70_9VIRU</name>
<dbReference type="EMBL" id="MK250090">
    <property type="protein sequence ID" value="QDY52321.1"/>
    <property type="molecule type" value="Genomic_DNA"/>
</dbReference>
<feature type="compositionally biased region" description="Basic and acidic residues" evidence="1">
    <location>
        <begin position="655"/>
        <end position="667"/>
    </location>
</feature>
<sequence>MEYSSPVELKDYTKIILETCNYCGSFVINRELKIGKGEFLKYCCEYCLKEDNEVIDYSSEMQDIVDKKYDAKLFKKKEEERIKIEKKIYDFNIENNPDLGIKYIYDKIQELRDLVIKYYFFLYNNYDELKIKKGLSEELELNLDNKDNYIEDFDNEINSICFLLKHNGIFNFDLYLYLCLFYIEILPDGTQKLLDSNYDNFYDFIHIFYLPKFQEISPPLESINKKTTLCINCHGGNPKNYFLLPSDFKLITYQKIGNSSYESNLDYSLIQENKINPLTSEPMRGLTQKTENIPDEIETEEINGIEYIKPQIPHIWKIEDSNRVYMLNYTINCTFFMDEGFESEIKSDIENIKISNQGFTMCYDDDIYPSDMENLFNNLLFKKSIKSEKDSLGNDFEVNDQVKIINKYYKYNNLNNFYVHKIEGDNLFLKNKNHNTDYCGCIKDDTTGNYYYKNLKNEENMNVCHTLSRDKIRNNDFLKEKKSDVLKIVPEYFNNNIPDSFYKYSDEDTLEIVGDTIGVFFEKYNKTTPINDFLLKYCFNQSIELRDLVYFFSTYTTINTISLRMCKPTDPISIEIATNSVNNAHPIHRARTNEIIDGIMTTKKIYMEVDKDIPDYTIKTLDTRPGIVGKIKKNGLISIKKSTKKKPTKKKKKPTKMEKKPTKMEKKPSKKKKKPSKKKKKPSKKKKKPSKKKKKPSKMEKKPSKKKKKPSKKKKKPSKIEKKPNKMK</sequence>
<accession>A0A5B8IQ70</accession>
<proteinExistence type="predicted"/>
<organism evidence="2">
    <name type="scientific">Mimiviridae sp. ChoanoV1</name>
    <dbReference type="NCBI Taxonomy" id="2596887"/>
    <lineage>
        <taxon>Viruses</taxon>
        <taxon>Varidnaviria</taxon>
        <taxon>Bamfordvirae</taxon>
        <taxon>Nucleocytoviricota</taxon>
        <taxon>Megaviricetes</taxon>
        <taxon>Imitervirales</taxon>
        <taxon>Schizomimiviridae</taxon>
    </lineage>
</organism>
<feature type="compositionally biased region" description="Basic residues" evidence="1">
    <location>
        <begin position="641"/>
        <end position="654"/>
    </location>
</feature>
<gene>
    <name evidence="2" type="ORF">6_33</name>
</gene>
<protein>
    <submittedName>
        <fullName evidence="2">Uncharacterized protein</fullName>
    </submittedName>
</protein>
<evidence type="ECO:0000313" key="2">
    <source>
        <dbReference type="EMBL" id="QDY52321.1"/>
    </source>
</evidence>
<feature type="region of interest" description="Disordered" evidence="1">
    <location>
        <begin position="638"/>
        <end position="728"/>
    </location>
</feature>
<reference evidence="2" key="1">
    <citation type="submission" date="2018-11" db="EMBL/GenBank/DDBJ databases">
        <title>A distinct lineage of giant viruses engineers rhodopsin photosystems in predatory marine eukaryotes.</title>
        <authorList>
            <person name="Needham D.M."/>
            <person name="Yoshizawa S."/>
            <person name="Hosaka T."/>
            <person name="Poirier C."/>
            <person name="Choi C.-J."/>
            <person name="Hehenberger E."/>
            <person name="Irwin N.A.T."/>
            <person name="Wilken S."/>
            <person name="Yung C.-M."/>
            <person name="Bachy C."/>
            <person name="Kurihara R."/>
            <person name="Nakajima Y."/>
            <person name="Kojima K."/>
            <person name="Kimura-Someya T."/>
            <person name="Leonard G."/>
            <person name="Malmstrom R.R."/>
            <person name="Mende D."/>
            <person name="Olson D.K."/>
            <person name="Sudo Y."/>
            <person name="Sudek S."/>
            <person name="Richards T.A."/>
            <person name="DeLong E.F."/>
            <person name="Keeling P.J."/>
            <person name="Santoro A.E."/>
            <person name="Shirouzu M."/>
            <person name="Iwasaki W."/>
            <person name="Worden A.Z."/>
        </authorList>
    </citation>
    <scope>NUCLEOTIDE SEQUENCE</scope>
</reference>
<evidence type="ECO:0000256" key="1">
    <source>
        <dbReference type="SAM" id="MobiDB-lite"/>
    </source>
</evidence>